<name>A0A7S3LI70_9STRA</name>
<accession>A0A7S3LI70</accession>
<organism evidence="2">
    <name type="scientific">Aplanochytrium stocchinoi</name>
    <dbReference type="NCBI Taxonomy" id="215587"/>
    <lineage>
        <taxon>Eukaryota</taxon>
        <taxon>Sar</taxon>
        <taxon>Stramenopiles</taxon>
        <taxon>Bigyra</taxon>
        <taxon>Labyrinthulomycetes</taxon>
        <taxon>Thraustochytrida</taxon>
        <taxon>Thraustochytriidae</taxon>
        <taxon>Aplanochytrium</taxon>
    </lineage>
</organism>
<dbReference type="EMBL" id="HBIN01002259">
    <property type="protein sequence ID" value="CAE0431118.1"/>
    <property type="molecule type" value="Transcribed_RNA"/>
</dbReference>
<keyword evidence="1" id="KW-0812">Transmembrane</keyword>
<dbReference type="AlphaFoldDB" id="A0A7S3LI70"/>
<keyword evidence="1" id="KW-1133">Transmembrane helix</keyword>
<evidence type="ECO:0000313" key="2">
    <source>
        <dbReference type="EMBL" id="CAE0431118.1"/>
    </source>
</evidence>
<keyword evidence="1" id="KW-0472">Membrane</keyword>
<protein>
    <submittedName>
        <fullName evidence="2">Uncharacterized protein</fullName>
    </submittedName>
</protein>
<proteinExistence type="predicted"/>
<feature type="transmembrane region" description="Helical" evidence="1">
    <location>
        <begin position="149"/>
        <end position="176"/>
    </location>
</feature>
<feature type="transmembrane region" description="Helical" evidence="1">
    <location>
        <begin position="115"/>
        <end position="137"/>
    </location>
</feature>
<sequence length="198" mass="22226">METMVRLEETVVDFGRRVDSAIETVMNFCQLSEFYRMTYIYDQLDKVLEYTDGQFDLDFSQKINKRSQHSIFWFGVSTLVLGFVGLILPQFMLILLGAPFVPAGEKRPFFDFTYVFIRISAVAAVNMGAYYVFAALIDNSDFFLPTVPFRIFTFTIFSTLALSGAAPAGVFGIALWEGGGALWLAHALAAEARQNVSE</sequence>
<gene>
    <name evidence="2" type="ORF">ASTO00021_LOCUS1464</name>
</gene>
<feature type="transmembrane region" description="Helical" evidence="1">
    <location>
        <begin position="71"/>
        <end position="95"/>
    </location>
</feature>
<evidence type="ECO:0000256" key="1">
    <source>
        <dbReference type="SAM" id="Phobius"/>
    </source>
</evidence>
<reference evidence="2" key="1">
    <citation type="submission" date="2021-01" db="EMBL/GenBank/DDBJ databases">
        <authorList>
            <person name="Corre E."/>
            <person name="Pelletier E."/>
            <person name="Niang G."/>
            <person name="Scheremetjew M."/>
            <person name="Finn R."/>
            <person name="Kale V."/>
            <person name="Holt S."/>
            <person name="Cochrane G."/>
            <person name="Meng A."/>
            <person name="Brown T."/>
            <person name="Cohen L."/>
        </authorList>
    </citation>
    <scope>NUCLEOTIDE SEQUENCE</scope>
    <source>
        <strain evidence="2">GSBS06</strain>
    </source>
</reference>